<evidence type="ECO:0000313" key="12">
    <source>
        <dbReference type="EMBL" id="KTC80738.1"/>
    </source>
</evidence>
<dbReference type="GO" id="GO:0009231">
    <property type="term" value="P:riboflavin biosynthetic process"/>
    <property type="evidence" value="ECO:0007669"/>
    <property type="project" value="UniProtKB-KW"/>
</dbReference>
<dbReference type="AlphaFoldDB" id="A0A0W0SBK6"/>
<feature type="domain" description="Lumazine-binding" evidence="11">
    <location>
        <begin position="1"/>
        <end position="94"/>
    </location>
</feature>
<accession>A0A0W0SBK6</accession>
<dbReference type="STRING" id="28084.Lche_2758"/>
<evidence type="ECO:0000313" key="13">
    <source>
        <dbReference type="Proteomes" id="UP000054921"/>
    </source>
</evidence>
<feature type="domain" description="Lumazine-binding" evidence="11">
    <location>
        <begin position="95"/>
        <end position="192"/>
    </location>
</feature>
<name>A0A0W0SBK6_9GAMM</name>
<dbReference type="EMBL" id="LNXW01000013">
    <property type="protein sequence ID" value="KTC80738.1"/>
    <property type="molecule type" value="Genomic_DNA"/>
</dbReference>
<evidence type="ECO:0000259" key="11">
    <source>
        <dbReference type="PROSITE" id="PS51177"/>
    </source>
</evidence>
<dbReference type="OrthoDB" id="9788537at2"/>
<dbReference type="InterPro" id="IPR001783">
    <property type="entry name" value="Lumazine-bd"/>
</dbReference>
<keyword evidence="8" id="KW-0677">Repeat</keyword>
<proteinExistence type="predicted"/>
<dbReference type="Gene3D" id="2.40.30.20">
    <property type="match status" value="2"/>
</dbReference>
<organism evidence="12 13">
    <name type="scientific">Legionella cherrii</name>
    <dbReference type="NCBI Taxonomy" id="28084"/>
    <lineage>
        <taxon>Bacteria</taxon>
        <taxon>Pseudomonadati</taxon>
        <taxon>Pseudomonadota</taxon>
        <taxon>Gammaproteobacteria</taxon>
        <taxon>Legionellales</taxon>
        <taxon>Legionellaceae</taxon>
        <taxon>Legionella</taxon>
    </lineage>
</organism>
<feature type="repeat" description="Lumazine-binding" evidence="10">
    <location>
        <begin position="95"/>
        <end position="192"/>
    </location>
</feature>
<dbReference type="InterPro" id="IPR026017">
    <property type="entry name" value="Lumazine-bd_dom"/>
</dbReference>
<comment type="catalytic activity">
    <reaction evidence="1">
        <text>2 6,7-dimethyl-8-(1-D-ribityl)lumazine + H(+) = 5-amino-6-(D-ribitylamino)uracil + riboflavin</text>
        <dbReference type="Rhea" id="RHEA:20772"/>
        <dbReference type="ChEBI" id="CHEBI:15378"/>
        <dbReference type="ChEBI" id="CHEBI:15934"/>
        <dbReference type="ChEBI" id="CHEBI:57986"/>
        <dbReference type="ChEBI" id="CHEBI:58201"/>
        <dbReference type="EC" id="2.5.1.9"/>
    </reaction>
</comment>
<comment type="pathway">
    <text evidence="3">Cofactor biosynthesis; riboflavin biosynthesis; riboflavin from 2-hydroxy-3-oxobutyl phosphate and 5-amino-6-(D-ribitylamino)uracil: step 2/2.</text>
</comment>
<reference evidence="12 13" key="1">
    <citation type="submission" date="2015-11" db="EMBL/GenBank/DDBJ databases">
        <title>Genomic analysis of 38 Legionella species identifies large and diverse effector repertoires.</title>
        <authorList>
            <person name="Burstein D."/>
            <person name="Amaro F."/>
            <person name="Zusman T."/>
            <person name="Lifshitz Z."/>
            <person name="Cohen O."/>
            <person name="Gilbert J.A."/>
            <person name="Pupko T."/>
            <person name="Shuman H.A."/>
            <person name="Segal G."/>
        </authorList>
    </citation>
    <scope>NUCLEOTIDE SEQUENCE [LARGE SCALE GENOMIC DNA]</scope>
    <source>
        <strain evidence="12 13">ORW</strain>
    </source>
</reference>
<dbReference type="PANTHER" id="PTHR21098">
    <property type="entry name" value="RIBOFLAVIN SYNTHASE ALPHA CHAIN"/>
    <property type="match status" value="1"/>
</dbReference>
<evidence type="ECO:0000256" key="2">
    <source>
        <dbReference type="ARBA" id="ARBA00002803"/>
    </source>
</evidence>
<dbReference type="PROSITE" id="PS51177">
    <property type="entry name" value="LUMAZINE_BIND"/>
    <property type="match status" value="2"/>
</dbReference>
<comment type="function">
    <text evidence="2">Catalyzes the dismutation of two molecules of 6,7-dimethyl-8-ribityllumazine, resulting in the formation of riboflavin and 5-amino-6-(D-ribitylamino)uracil.</text>
</comment>
<dbReference type="EC" id="2.5.1.9" evidence="4 9"/>
<comment type="caution">
    <text evidence="12">The sequence shown here is derived from an EMBL/GenBank/DDBJ whole genome shotgun (WGS) entry which is preliminary data.</text>
</comment>
<dbReference type="GO" id="GO:0004746">
    <property type="term" value="F:riboflavin synthase activity"/>
    <property type="evidence" value="ECO:0007669"/>
    <property type="project" value="UniProtKB-UniRule"/>
</dbReference>
<dbReference type="FunFam" id="2.40.30.20:FF:000003">
    <property type="entry name" value="Riboflavin synthase, alpha subunit"/>
    <property type="match status" value="1"/>
</dbReference>
<evidence type="ECO:0000256" key="10">
    <source>
        <dbReference type="PROSITE-ProRule" id="PRU00524"/>
    </source>
</evidence>
<gene>
    <name evidence="12" type="primary">ribE</name>
    <name evidence="12" type="ORF">Lche_2758</name>
</gene>
<dbReference type="InterPro" id="IPR023366">
    <property type="entry name" value="ATP_synth_asu-like_sf"/>
</dbReference>
<evidence type="ECO:0000256" key="7">
    <source>
        <dbReference type="ARBA" id="ARBA00022679"/>
    </source>
</evidence>
<dbReference type="NCBIfam" id="NF006767">
    <property type="entry name" value="PRK09289.1"/>
    <property type="match status" value="1"/>
</dbReference>
<dbReference type="Proteomes" id="UP000054921">
    <property type="component" value="Unassembled WGS sequence"/>
</dbReference>
<dbReference type="NCBIfam" id="TIGR00187">
    <property type="entry name" value="ribE"/>
    <property type="match status" value="1"/>
</dbReference>
<evidence type="ECO:0000256" key="8">
    <source>
        <dbReference type="ARBA" id="ARBA00022737"/>
    </source>
</evidence>
<evidence type="ECO:0000256" key="1">
    <source>
        <dbReference type="ARBA" id="ARBA00000968"/>
    </source>
</evidence>
<sequence>MFTGIIEKKGTVIRNMNHGDANRLVISCGFEELQIGESIAVNGVCLTLLPSEEATLNFDLSPETLNRTTLGHLGVGDEVNLERAMLASDRFGGHYVSGHVDAVAQVQAIKHMNEFVEVELSGFDANAMLYLIPKGSITVEGVSLTINSVANQSIKLMLIPHTLLNTTLCFLKQGQEVNIEFDYLARIVAHQLQVAGKLSNQIPL</sequence>
<dbReference type="PANTHER" id="PTHR21098:SF12">
    <property type="entry name" value="RIBOFLAVIN SYNTHASE"/>
    <property type="match status" value="1"/>
</dbReference>
<dbReference type="SUPFAM" id="SSF63380">
    <property type="entry name" value="Riboflavin synthase domain-like"/>
    <property type="match status" value="2"/>
</dbReference>
<dbReference type="InterPro" id="IPR017938">
    <property type="entry name" value="Riboflavin_synthase-like_b-brl"/>
</dbReference>
<keyword evidence="7" id="KW-0808">Transferase</keyword>
<dbReference type="CDD" id="cd00402">
    <property type="entry name" value="Riboflavin_synthase_like"/>
    <property type="match status" value="1"/>
</dbReference>
<dbReference type="PIRSF" id="PIRSF000498">
    <property type="entry name" value="Riboflavin_syn_A"/>
    <property type="match status" value="1"/>
</dbReference>
<feature type="repeat" description="Lumazine-binding" evidence="10">
    <location>
        <begin position="1"/>
        <end position="94"/>
    </location>
</feature>
<evidence type="ECO:0000256" key="5">
    <source>
        <dbReference type="ARBA" id="ARBA00013950"/>
    </source>
</evidence>
<keyword evidence="6" id="KW-0686">Riboflavin biosynthesis</keyword>
<evidence type="ECO:0000256" key="4">
    <source>
        <dbReference type="ARBA" id="ARBA00012827"/>
    </source>
</evidence>
<dbReference type="Pfam" id="PF00677">
    <property type="entry name" value="Lum_binding"/>
    <property type="match status" value="2"/>
</dbReference>
<dbReference type="RefSeq" id="WP_058388097.1">
    <property type="nucleotide sequence ID" value="NZ_LNXW01000013.1"/>
</dbReference>
<evidence type="ECO:0000256" key="9">
    <source>
        <dbReference type="NCBIfam" id="TIGR00187"/>
    </source>
</evidence>
<dbReference type="PATRIC" id="fig|28084.5.peg.2987"/>
<evidence type="ECO:0000256" key="3">
    <source>
        <dbReference type="ARBA" id="ARBA00004887"/>
    </source>
</evidence>
<evidence type="ECO:0000256" key="6">
    <source>
        <dbReference type="ARBA" id="ARBA00022619"/>
    </source>
</evidence>
<protein>
    <recommendedName>
        <fullName evidence="5 9">Riboflavin synthase</fullName>
        <ecNumber evidence="4 9">2.5.1.9</ecNumber>
    </recommendedName>
</protein>